<evidence type="ECO:0000313" key="4">
    <source>
        <dbReference type="Proteomes" id="UP001367676"/>
    </source>
</evidence>
<dbReference type="AlphaFoldDB" id="A0AAN9TE02"/>
<keyword evidence="2" id="KW-0472">Membrane</keyword>
<feature type="region of interest" description="Disordered" evidence="1">
    <location>
        <begin position="50"/>
        <end position="70"/>
    </location>
</feature>
<proteinExistence type="predicted"/>
<keyword evidence="2" id="KW-1133">Transmembrane helix</keyword>
<organism evidence="3 4">
    <name type="scientific">Parthenolecanium corni</name>
    <dbReference type="NCBI Taxonomy" id="536013"/>
    <lineage>
        <taxon>Eukaryota</taxon>
        <taxon>Metazoa</taxon>
        <taxon>Ecdysozoa</taxon>
        <taxon>Arthropoda</taxon>
        <taxon>Hexapoda</taxon>
        <taxon>Insecta</taxon>
        <taxon>Pterygota</taxon>
        <taxon>Neoptera</taxon>
        <taxon>Paraneoptera</taxon>
        <taxon>Hemiptera</taxon>
        <taxon>Sternorrhyncha</taxon>
        <taxon>Coccoidea</taxon>
        <taxon>Coccidae</taxon>
        <taxon>Parthenolecanium</taxon>
    </lineage>
</organism>
<feature type="region of interest" description="Disordered" evidence="1">
    <location>
        <begin position="125"/>
        <end position="144"/>
    </location>
</feature>
<sequence length="219" mass="24992">MVSCGHGRWPTAVVRLSQDLWSSFLFSFLFLFFFAFAFVAINALRKTLGSEKKRQKGKRKERKKERKKKVDLTGVARAFQSAQYGAVRRHSNAATGHRHPAAWLQHHVPPASLIGRSLALERSGVPANDGAMRKNGERDGDADENIRRIGILRSPSGWKKKMRRERASESARKLKEEKKQQKKKKKKKTKRSKSKKKSRVPAARVDVTGTLRCLLEFDK</sequence>
<comment type="caution">
    <text evidence="3">The sequence shown here is derived from an EMBL/GenBank/DDBJ whole genome shotgun (WGS) entry which is preliminary data.</text>
</comment>
<feature type="region of interest" description="Disordered" evidence="1">
    <location>
        <begin position="152"/>
        <end position="205"/>
    </location>
</feature>
<evidence type="ECO:0000256" key="1">
    <source>
        <dbReference type="SAM" id="MobiDB-lite"/>
    </source>
</evidence>
<accession>A0AAN9TE02</accession>
<evidence type="ECO:0000313" key="3">
    <source>
        <dbReference type="EMBL" id="KAK7582709.1"/>
    </source>
</evidence>
<evidence type="ECO:0000256" key="2">
    <source>
        <dbReference type="SAM" id="Phobius"/>
    </source>
</evidence>
<feature type="compositionally biased region" description="Basic residues" evidence="1">
    <location>
        <begin position="53"/>
        <end position="69"/>
    </location>
</feature>
<keyword evidence="2" id="KW-0812">Transmembrane</keyword>
<reference evidence="3 4" key="1">
    <citation type="submission" date="2024-03" db="EMBL/GenBank/DDBJ databases">
        <title>Adaptation during the transition from Ophiocordyceps entomopathogen to insect associate is accompanied by gene loss and intensified selection.</title>
        <authorList>
            <person name="Ward C.M."/>
            <person name="Onetto C.A."/>
            <person name="Borneman A.R."/>
        </authorList>
    </citation>
    <scope>NUCLEOTIDE SEQUENCE [LARGE SCALE GENOMIC DNA]</scope>
    <source>
        <strain evidence="3">AWRI1</strain>
        <tissue evidence="3">Single Adult Female</tissue>
    </source>
</reference>
<gene>
    <name evidence="3" type="ORF">V9T40_014154</name>
</gene>
<feature type="compositionally biased region" description="Basic and acidic residues" evidence="1">
    <location>
        <begin position="165"/>
        <end position="179"/>
    </location>
</feature>
<feature type="transmembrane region" description="Helical" evidence="2">
    <location>
        <begin position="20"/>
        <end position="44"/>
    </location>
</feature>
<feature type="compositionally biased region" description="Basic and acidic residues" evidence="1">
    <location>
        <begin position="131"/>
        <end position="144"/>
    </location>
</feature>
<feature type="compositionally biased region" description="Basic residues" evidence="1">
    <location>
        <begin position="180"/>
        <end position="199"/>
    </location>
</feature>
<name>A0AAN9TE02_9HEMI</name>
<dbReference type="EMBL" id="JBBCAQ010000033">
    <property type="protein sequence ID" value="KAK7582709.1"/>
    <property type="molecule type" value="Genomic_DNA"/>
</dbReference>
<protein>
    <submittedName>
        <fullName evidence="3">Uncharacterized protein</fullName>
    </submittedName>
</protein>
<keyword evidence="4" id="KW-1185">Reference proteome</keyword>
<dbReference type="Proteomes" id="UP001367676">
    <property type="component" value="Unassembled WGS sequence"/>
</dbReference>